<dbReference type="AlphaFoldDB" id="A0A4Y7IK66"/>
<feature type="transmembrane region" description="Helical" evidence="1">
    <location>
        <begin position="12"/>
        <end position="34"/>
    </location>
</feature>
<reference evidence="2 3" key="1">
    <citation type="journal article" date="2018" name="Science">
        <title>The opium poppy genome and morphinan production.</title>
        <authorList>
            <person name="Guo L."/>
            <person name="Winzer T."/>
            <person name="Yang X."/>
            <person name="Li Y."/>
            <person name="Ning Z."/>
            <person name="He Z."/>
            <person name="Teodor R."/>
            <person name="Lu Y."/>
            <person name="Bowser T.A."/>
            <person name="Graham I.A."/>
            <person name="Ye K."/>
        </authorList>
    </citation>
    <scope>NUCLEOTIDE SEQUENCE [LARGE SCALE GENOMIC DNA]</scope>
    <source>
        <strain evidence="3">cv. HN1</strain>
        <tissue evidence="2">Leaves</tissue>
    </source>
</reference>
<feature type="transmembrane region" description="Helical" evidence="1">
    <location>
        <begin position="41"/>
        <end position="59"/>
    </location>
</feature>
<dbReference type="Gramene" id="RZC49097">
    <property type="protein sequence ID" value="RZC49097"/>
    <property type="gene ID" value="C5167_017517"/>
</dbReference>
<organism evidence="2 3">
    <name type="scientific">Papaver somniferum</name>
    <name type="common">Opium poppy</name>
    <dbReference type="NCBI Taxonomy" id="3469"/>
    <lineage>
        <taxon>Eukaryota</taxon>
        <taxon>Viridiplantae</taxon>
        <taxon>Streptophyta</taxon>
        <taxon>Embryophyta</taxon>
        <taxon>Tracheophyta</taxon>
        <taxon>Spermatophyta</taxon>
        <taxon>Magnoliopsida</taxon>
        <taxon>Ranunculales</taxon>
        <taxon>Papaveraceae</taxon>
        <taxon>Papaveroideae</taxon>
        <taxon>Papaver</taxon>
    </lineage>
</organism>
<gene>
    <name evidence="2" type="ORF">C5167_017517</name>
</gene>
<protein>
    <submittedName>
        <fullName evidence="2">Uncharacterized protein</fullName>
    </submittedName>
</protein>
<evidence type="ECO:0000313" key="2">
    <source>
        <dbReference type="EMBL" id="RZC49097.1"/>
    </source>
</evidence>
<dbReference type="EMBL" id="CM010716">
    <property type="protein sequence ID" value="RZC49097.1"/>
    <property type="molecule type" value="Genomic_DNA"/>
</dbReference>
<sequence length="100" mass="11535">FLLFACTDLWSLFSVFLRVATSSFFSIFCVGVSYTGCLYNFPQSVPIVSPCFSFVLLRLPITSDSSPALVLFFSINLVYLLIRRWSLRLYFYKSILIYVI</sequence>
<keyword evidence="1" id="KW-1133">Transmembrane helix</keyword>
<keyword evidence="1" id="KW-0472">Membrane</keyword>
<proteinExistence type="predicted"/>
<keyword evidence="3" id="KW-1185">Reference proteome</keyword>
<evidence type="ECO:0000313" key="3">
    <source>
        <dbReference type="Proteomes" id="UP000316621"/>
    </source>
</evidence>
<name>A0A4Y7IK66_PAPSO</name>
<evidence type="ECO:0000256" key="1">
    <source>
        <dbReference type="SAM" id="Phobius"/>
    </source>
</evidence>
<feature type="transmembrane region" description="Helical" evidence="1">
    <location>
        <begin position="65"/>
        <end position="82"/>
    </location>
</feature>
<keyword evidence="1" id="KW-0812">Transmembrane</keyword>
<dbReference type="Proteomes" id="UP000316621">
    <property type="component" value="Chromosome 2"/>
</dbReference>
<feature type="non-terminal residue" evidence="2">
    <location>
        <position position="1"/>
    </location>
</feature>
<accession>A0A4Y7IK66</accession>